<dbReference type="GO" id="GO:0004222">
    <property type="term" value="F:metalloendopeptidase activity"/>
    <property type="evidence" value="ECO:0007669"/>
    <property type="project" value="TreeGrafter"/>
</dbReference>
<dbReference type="STRING" id="1075417.SAMN05421823_10657"/>
<dbReference type="PANTHER" id="PTHR21666">
    <property type="entry name" value="PEPTIDASE-RELATED"/>
    <property type="match status" value="1"/>
</dbReference>
<evidence type="ECO:0000259" key="1">
    <source>
        <dbReference type="Pfam" id="PF01551"/>
    </source>
</evidence>
<sequence>MHTFGRSPLFRVFFVFAVLLSGWSLADTPEVPRGYFLYPIKPGQPSQLAGSMGEIRPNHFHGGLDIKTDQRTGLPVYASAEGYVYRVRVGTSGYGNAIYLRHPNGLRTVYAHLDSFYDELADYVRAQQYNEESFEINLFPGPKEFVVKRGQIIAASGNSGSSGGPHLHFEIRDSNEAVLNPLQYGFDEVRDQVPPVFRRIALRALSTQSRINGSFGDFEAVPLRRGHHYYLNDPVQVHGLMGLEVDIYDQQNGSANRNGVQCVEVKVDGKEVYTHHIDRFTFDQNHTINVHVNYEAWQGSGRPYQRCYVADGNDLGFYHTPQRDGKILIDDNRPHQVEVKLWDTYQNMSQFSMTLQGVSPEKIIDPVLETQGTPTFSYELHENLLKVTARHLPLDSRPAIVYAGNNASVLPPAYANGASTVFLYDMRQGLPDSLDLNGDNLELPYCAAVPAGVAYQHCQKGLDLSFGAGTLYDTLYLTTRVSADRLDICAQQQVPLAEAVEVVWHPEQLPSDLDKTVVYMQDSRGRKSFEGGTWKEGAIHFRTRRFGSFVLATDDNAPSVRLLRANHDEALFRIRDDLAGIASFRATVDGKWLLMNYDYKTGLLKSEKKDSRLPLRGELVLEVTDQVGNRTTFRQNL</sequence>
<keyword evidence="3" id="KW-1185">Reference proteome</keyword>
<feature type="domain" description="M23ase beta-sheet core" evidence="1">
    <location>
        <begin position="147"/>
        <end position="178"/>
    </location>
</feature>
<dbReference type="EMBL" id="FNFO01000006">
    <property type="protein sequence ID" value="SDL44984.1"/>
    <property type="molecule type" value="Genomic_DNA"/>
</dbReference>
<evidence type="ECO:0000313" key="3">
    <source>
        <dbReference type="Proteomes" id="UP000198510"/>
    </source>
</evidence>
<feature type="domain" description="M23ase beta-sheet core" evidence="1">
    <location>
        <begin position="60"/>
        <end position="128"/>
    </location>
</feature>
<evidence type="ECO:0000313" key="2">
    <source>
        <dbReference type="EMBL" id="SDL44984.1"/>
    </source>
</evidence>
<protein>
    <submittedName>
        <fullName evidence="2">Peptidase family M23</fullName>
    </submittedName>
</protein>
<dbReference type="InterPro" id="IPR011055">
    <property type="entry name" value="Dup_hybrid_motif"/>
</dbReference>
<dbReference type="Proteomes" id="UP000198510">
    <property type="component" value="Unassembled WGS sequence"/>
</dbReference>
<proteinExistence type="predicted"/>
<dbReference type="InterPro" id="IPR050570">
    <property type="entry name" value="Cell_wall_metabolism_enzyme"/>
</dbReference>
<dbReference type="SUPFAM" id="SSF51261">
    <property type="entry name" value="Duplicated hybrid motif"/>
    <property type="match status" value="1"/>
</dbReference>
<dbReference type="InterPro" id="IPR016047">
    <property type="entry name" value="M23ase_b-sheet_dom"/>
</dbReference>
<dbReference type="CDD" id="cd12797">
    <property type="entry name" value="M23_peptidase"/>
    <property type="match status" value="1"/>
</dbReference>
<dbReference type="PANTHER" id="PTHR21666:SF285">
    <property type="entry name" value="M23 FAMILY METALLOPEPTIDASE"/>
    <property type="match status" value="1"/>
</dbReference>
<reference evidence="2 3" key="1">
    <citation type="submission" date="2016-10" db="EMBL/GenBank/DDBJ databases">
        <authorList>
            <person name="de Groot N.N."/>
        </authorList>
    </citation>
    <scope>NUCLEOTIDE SEQUENCE [LARGE SCALE GENOMIC DNA]</scope>
    <source>
        <strain evidence="2 3">DSM 25186</strain>
    </source>
</reference>
<dbReference type="Pfam" id="PF01551">
    <property type="entry name" value="Peptidase_M23"/>
    <property type="match status" value="2"/>
</dbReference>
<accession>A0A1G9K6D9</accession>
<dbReference type="RefSeq" id="WP_089683688.1">
    <property type="nucleotide sequence ID" value="NZ_FNFO01000006.1"/>
</dbReference>
<dbReference type="OrthoDB" id="9810477at2"/>
<gene>
    <name evidence="2" type="ORF">SAMN05421823_10657</name>
</gene>
<organism evidence="2 3">
    <name type="scientific">Catalinimonas alkaloidigena</name>
    <dbReference type="NCBI Taxonomy" id="1075417"/>
    <lineage>
        <taxon>Bacteria</taxon>
        <taxon>Pseudomonadati</taxon>
        <taxon>Bacteroidota</taxon>
        <taxon>Cytophagia</taxon>
        <taxon>Cytophagales</taxon>
        <taxon>Catalimonadaceae</taxon>
        <taxon>Catalinimonas</taxon>
    </lineage>
</organism>
<dbReference type="AlphaFoldDB" id="A0A1G9K6D9"/>
<dbReference type="Gene3D" id="2.70.70.10">
    <property type="entry name" value="Glucose Permease (Domain IIA)"/>
    <property type="match status" value="1"/>
</dbReference>
<name>A0A1G9K6D9_9BACT</name>